<evidence type="ECO:0000313" key="6">
    <source>
        <dbReference type="EMBL" id="QKM67764.1"/>
    </source>
</evidence>
<dbReference type="InterPro" id="IPR006664">
    <property type="entry name" value="OMP_bac"/>
</dbReference>
<evidence type="ECO:0000256" key="5">
    <source>
        <dbReference type="SAM" id="SignalP"/>
    </source>
</evidence>
<sequence>MTRPARPAAVTLAVLLLVTGVQLTAGPAAAADETPGAPAAPGAAEPPKVDPDDPGLKMRDGATLAAPRVLDIVSIVETEGGEERREETTTSLTLALQAEVLFGKDSAVLTAQSAGRMAAIVNEIRRNRPGKIRVFGFTDDLGTYEHGLKLSKERAEAVHGVLSRQLNNPNIVYEVRGYSEDFPIADNATEEGRRKNRRVEITFPTGSRTTTGSDSTGTGSGDSGDSGDSADSGGGTA</sequence>
<dbReference type="Gene3D" id="3.30.1330.60">
    <property type="entry name" value="OmpA-like domain"/>
    <property type="match status" value="1"/>
</dbReference>
<keyword evidence="7" id="KW-1185">Reference proteome</keyword>
<keyword evidence="5" id="KW-0732">Signal</keyword>
<organism evidence="6 7">
    <name type="scientific">Streptomyces tsukubensis (strain DSM 42081 / NBRC 108919 / NRRL 18488 / 9993)</name>
    <dbReference type="NCBI Taxonomy" id="1114943"/>
    <lineage>
        <taxon>Bacteria</taxon>
        <taxon>Bacillati</taxon>
        <taxon>Actinomycetota</taxon>
        <taxon>Actinomycetes</taxon>
        <taxon>Kitasatosporales</taxon>
        <taxon>Streptomycetaceae</taxon>
        <taxon>Streptomyces</taxon>
    </lineage>
</organism>
<feature type="compositionally biased region" description="Low complexity" evidence="4">
    <location>
        <begin position="205"/>
        <end position="217"/>
    </location>
</feature>
<protein>
    <submittedName>
        <fullName evidence="6">OmpA family protein</fullName>
    </submittedName>
</protein>
<dbReference type="InterPro" id="IPR006665">
    <property type="entry name" value="OmpA-like"/>
</dbReference>
<dbReference type="SUPFAM" id="SSF103088">
    <property type="entry name" value="OmpA-like"/>
    <property type="match status" value="1"/>
</dbReference>
<evidence type="ECO:0000256" key="2">
    <source>
        <dbReference type="ARBA" id="ARBA00023136"/>
    </source>
</evidence>
<dbReference type="PROSITE" id="PS51123">
    <property type="entry name" value="OMPA_2"/>
    <property type="match status" value="1"/>
</dbReference>
<comment type="subcellular location">
    <subcellularLocation>
        <location evidence="1">Cell outer membrane</location>
    </subcellularLocation>
</comment>
<evidence type="ECO:0000256" key="1">
    <source>
        <dbReference type="ARBA" id="ARBA00004442"/>
    </source>
</evidence>
<feature type="compositionally biased region" description="Basic and acidic residues" evidence="4">
    <location>
        <begin position="47"/>
        <end position="59"/>
    </location>
</feature>
<dbReference type="RefSeq" id="WP_006346932.1">
    <property type="nucleotide sequence ID" value="NZ_CP029159.1"/>
</dbReference>
<dbReference type="CDD" id="cd07185">
    <property type="entry name" value="OmpA_C-like"/>
    <property type="match status" value="1"/>
</dbReference>
<feature type="chain" id="PRO_5043836834" evidence="5">
    <location>
        <begin position="31"/>
        <end position="237"/>
    </location>
</feature>
<gene>
    <name evidence="6" type="ORF">STSU_011875</name>
</gene>
<keyword evidence="3" id="KW-0998">Cell outer membrane</keyword>
<evidence type="ECO:0000256" key="4">
    <source>
        <dbReference type="SAM" id="MobiDB-lite"/>
    </source>
</evidence>
<dbReference type="InterPro" id="IPR036737">
    <property type="entry name" value="OmpA-like_sf"/>
</dbReference>
<feature type="region of interest" description="Disordered" evidence="4">
    <location>
        <begin position="187"/>
        <end position="237"/>
    </location>
</feature>
<dbReference type="GO" id="GO:0009279">
    <property type="term" value="C:cell outer membrane"/>
    <property type="evidence" value="ECO:0007669"/>
    <property type="project" value="UniProtKB-SubCell"/>
</dbReference>
<feature type="signal peptide" evidence="5">
    <location>
        <begin position="1"/>
        <end position="30"/>
    </location>
</feature>
<dbReference type="Pfam" id="PF00691">
    <property type="entry name" value="OmpA"/>
    <property type="match status" value="1"/>
</dbReference>
<dbReference type="EMBL" id="CP029159">
    <property type="protein sequence ID" value="QKM67764.1"/>
    <property type="molecule type" value="Genomic_DNA"/>
</dbReference>
<dbReference type="AlphaFoldDB" id="I2N5B4"/>
<proteinExistence type="predicted"/>
<accession>I2N5B4</accession>
<feature type="region of interest" description="Disordered" evidence="4">
    <location>
        <begin position="29"/>
        <end position="59"/>
    </location>
</feature>
<keyword evidence="2" id="KW-0472">Membrane</keyword>
<evidence type="ECO:0000313" key="7">
    <source>
        <dbReference type="Proteomes" id="UP000005940"/>
    </source>
</evidence>
<dbReference type="Proteomes" id="UP000005940">
    <property type="component" value="Chromosome"/>
</dbReference>
<feature type="compositionally biased region" description="Low complexity" evidence="4">
    <location>
        <begin position="29"/>
        <end position="46"/>
    </location>
</feature>
<dbReference type="PANTHER" id="PTHR30329:SF21">
    <property type="entry name" value="LIPOPROTEIN YIAD-RELATED"/>
    <property type="match status" value="1"/>
</dbReference>
<dbReference type="PRINTS" id="PR01021">
    <property type="entry name" value="OMPADOMAIN"/>
</dbReference>
<evidence type="ECO:0000256" key="3">
    <source>
        <dbReference type="ARBA" id="ARBA00023237"/>
    </source>
</evidence>
<reference evidence="6 7" key="1">
    <citation type="journal article" date="2012" name="J. Bacteriol.">
        <title>Draft genome of Streptomyces tsukubaensis NRRL 18488, the producer of the clinically important immunosuppressant tacrolimus (FK506).</title>
        <authorList>
            <person name="Barreiro C."/>
            <person name="Prieto C."/>
            <person name="Sola-Landa A."/>
            <person name="Solera E."/>
            <person name="Martinez-Castro M."/>
            <person name="Perez-Redondo R."/>
            <person name="Garcia-Estrada C."/>
            <person name="Aparicio J.F."/>
            <person name="Fernandez-Martinez L.T."/>
            <person name="Santos-Aberturas J."/>
            <person name="Salehi-Najafabadi Z."/>
            <person name="Rodriguez-Garcia A."/>
            <person name="Tauch A."/>
            <person name="Martin J.F."/>
        </authorList>
    </citation>
    <scope>NUCLEOTIDE SEQUENCE [LARGE SCALE GENOMIC DNA]</scope>
    <source>
        <strain evidence="7">DSM 42081 / NBRC 108919 / NRRL 18488 / 9993</strain>
    </source>
</reference>
<dbReference type="PANTHER" id="PTHR30329">
    <property type="entry name" value="STATOR ELEMENT OF FLAGELLAR MOTOR COMPLEX"/>
    <property type="match status" value="1"/>
</dbReference>
<name>I2N5B4_STRT9</name>
<dbReference type="InterPro" id="IPR050330">
    <property type="entry name" value="Bact_OuterMem_StrucFunc"/>
</dbReference>